<feature type="transmembrane region" description="Helical" evidence="2">
    <location>
        <begin position="69"/>
        <end position="88"/>
    </location>
</feature>
<dbReference type="EMBL" id="BLXT01006392">
    <property type="protein sequence ID" value="GFO31421.1"/>
    <property type="molecule type" value="Genomic_DNA"/>
</dbReference>
<feature type="compositionally biased region" description="Basic and acidic residues" evidence="1">
    <location>
        <begin position="1"/>
        <end position="18"/>
    </location>
</feature>
<feature type="region of interest" description="Disordered" evidence="1">
    <location>
        <begin position="1"/>
        <end position="20"/>
    </location>
</feature>
<gene>
    <name evidence="3" type="ORF">PoB_005792600</name>
</gene>
<name>A0AAV4C7Z2_9GAST</name>
<evidence type="ECO:0000256" key="1">
    <source>
        <dbReference type="SAM" id="MobiDB-lite"/>
    </source>
</evidence>
<reference evidence="3 4" key="1">
    <citation type="journal article" date="2021" name="Elife">
        <title>Chloroplast acquisition without the gene transfer in kleptoplastic sea slugs, Plakobranchus ocellatus.</title>
        <authorList>
            <person name="Maeda T."/>
            <person name="Takahashi S."/>
            <person name="Yoshida T."/>
            <person name="Shimamura S."/>
            <person name="Takaki Y."/>
            <person name="Nagai Y."/>
            <person name="Toyoda A."/>
            <person name="Suzuki Y."/>
            <person name="Arimoto A."/>
            <person name="Ishii H."/>
            <person name="Satoh N."/>
            <person name="Nishiyama T."/>
            <person name="Hasebe M."/>
            <person name="Maruyama T."/>
            <person name="Minagawa J."/>
            <person name="Obokata J."/>
            <person name="Shigenobu S."/>
        </authorList>
    </citation>
    <scope>NUCLEOTIDE SEQUENCE [LARGE SCALE GENOMIC DNA]</scope>
</reference>
<feature type="region of interest" description="Disordered" evidence="1">
    <location>
        <begin position="89"/>
        <end position="109"/>
    </location>
</feature>
<protein>
    <submittedName>
        <fullName evidence="3">Uncharacterized protein</fullName>
    </submittedName>
</protein>
<organism evidence="3 4">
    <name type="scientific">Plakobranchus ocellatus</name>
    <dbReference type="NCBI Taxonomy" id="259542"/>
    <lineage>
        <taxon>Eukaryota</taxon>
        <taxon>Metazoa</taxon>
        <taxon>Spiralia</taxon>
        <taxon>Lophotrochozoa</taxon>
        <taxon>Mollusca</taxon>
        <taxon>Gastropoda</taxon>
        <taxon>Heterobranchia</taxon>
        <taxon>Euthyneura</taxon>
        <taxon>Panpulmonata</taxon>
        <taxon>Sacoglossa</taxon>
        <taxon>Placobranchoidea</taxon>
        <taxon>Plakobranchidae</taxon>
        <taxon>Plakobranchus</taxon>
    </lineage>
</organism>
<evidence type="ECO:0000256" key="2">
    <source>
        <dbReference type="SAM" id="Phobius"/>
    </source>
</evidence>
<sequence>MQYESLKERHGRPYEDTSRGNMTDAKIQCGMAAELNLDHQIFECLIHEKLKLRLPVASLWQFRHTIQRVITLYLLPLFGNFVTVFNVSSPSMGDDTLNDVTKLPKRGNR</sequence>
<keyword evidence="2" id="KW-1133">Transmembrane helix</keyword>
<keyword evidence="2" id="KW-0472">Membrane</keyword>
<proteinExistence type="predicted"/>
<evidence type="ECO:0000313" key="3">
    <source>
        <dbReference type="EMBL" id="GFO31421.1"/>
    </source>
</evidence>
<accession>A0AAV4C7Z2</accession>
<dbReference type="AlphaFoldDB" id="A0AAV4C7Z2"/>
<comment type="caution">
    <text evidence="3">The sequence shown here is derived from an EMBL/GenBank/DDBJ whole genome shotgun (WGS) entry which is preliminary data.</text>
</comment>
<dbReference type="Proteomes" id="UP000735302">
    <property type="component" value="Unassembled WGS sequence"/>
</dbReference>
<evidence type="ECO:0000313" key="4">
    <source>
        <dbReference type="Proteomes" id="UP000735302"/>
    </source>
</evidence>
<keyword evidence="4" id="KW-1185">Reference proteome</keyword>
<keyword evidence="2" id="KW-0812">Transmembrane</keyword>